<dbReference type="SUPFAM" id="SSF55945">
    <property type="entry name" value="TATA-box binding protein-like"/>
    <property type="match status" value="1"/>
</dbReference>
<keyword evidence="2" id="KW-0238">DNA-binding</keyword>
<dbReference type="AlphaFoldDB" id="A0AAD4MWC7"/>
<comment type="caution">
    <text evidence="4">The sequence shown here is derived from an EMBL/GenBank/DDBJ whole genome shotgun (WGS) entry which is preliminary data.</text>
</comment>
<dbReference type="Pfam" id="PF00352">
    <property type="entry name" value="TBP"/>
    <property type="match status" value="1"/>
</dbReference>
<dbReference type="InterPro" id="IPR012295">
    <property type="entry name" value="TBP_dom_sf"/>
</dbReference>
<keyword evidence="5" id="KW-1185">Reference proteome</keyword>
<keyword evidence="3" id="KW-0804">Transcription</keyword>
<comment type="similarity">
    <text evidence="1">Belongs to the TBP family.</text>
</comment>
<sequence length="152" mass="17081">MDAYKFRLAHMKRVALLHLYMIRKSLALVEEYTVSFPITLVPISFKMNQNASDKLLHEQNNLSEKQAKNTFGRNMEITDLNSNIQYIVSSVNVAHKFNLGAFATATKSIYVPELFPGSTQKKNGVTILVFKSGKLVITGAKDIEAISRTFPI</sequence>
<dbReference type="GO" id="GO:0006352">
    <property type="term" value="P:DNA-templated transcription initiation"/>
    <property type="evidence" value="ECO:0007669"/>
    <property type="project" value="InterPro"/>
</dbReference>
<dbReference type="GO" id="GO:0003677">
    <property type="term" value="F:DNA binding"/>
    <property type="evidence" value="ECO:0007669"/>
    <property type="project" value="UniProtKB-KW"/>
</dbReference>
<organism evidence="4 5">
    <name type="scientific">Ditylenchus destructor</name>
    <dbReference type="NCBI Taxonomy" id="166010"/>
    <lineage>
        <taxon>Eukaryota</taxon>
        <taxon>Metazoa</taxon>
        <taxon>Ecdysozoa</taxon>
        <taxon>Nematoda</taxon>
        <taxon>Chromadorea</taxon>
        <taxon>Rhabditida</taxon>
        <taxon>Tylenchina</taxon>
        <taxon>Tylenchomorpha</taxon>
        <taxon>Sphaerularioidea</taxon>
        <taxon>Anguinidae</taxon>
        <taxon>Anguininae</taxon>
        <taxon>Ditylenchus</taxon>
    </lineage>
</organism>
<dbReference type="InterPro" id="IPR000814">
    <property type="entry name" value="TBP"/>
</dbReference>
<evidence type="ECO:0000313" key="4">
    <source>
        <dbReference type="EMBL" id="KAI1705578.1"/>
    </source>
</evidence>
<accession>A0AAD4MWC7</accession>
<dbReference type="Gene3D" id="3.30.310.10">
    <property type="entry name" value="TATA-Binding Protein"/>
    <property type="match status" value="1"/>
</dbReference>
<protein>
    <submittedName>
        <fullName evidence="4">Transcription factor TFIID (Or TATA-binding protein, TBP) domain-containing protein</fullName>
    </submittedName>
</protein>
<evidence type="ECO:0000313" key="5">
    <source>
        <dbReference type="Proteomes" id="UP001201812"/>
    </source>
</evidence>
<name>A0AAD4MWC7_9BILA</name>
<evidence type="ECO:0000256" key="2">
    <source>
        <dbReference type="ARBA" id="ARBA00023125"/>
    </source>
</evidence>
<evidence type="ECO:0000256" key="1">
    <source>
        <dbReference type="ARBA" id="ARBA00005560"/>
    </source>
</evidence>
<dbReference type="EMBL" id="JAKKPZ010000055">
    <property type="protein sequence ID" value="KAI1705578.1"/>
    <property type="molecule type" value="Genomic_DNA"/>
</dbReference>
<gene>
    <name evidence="4" type="ORF">DdX_13542</name>
</gene>
<evidence type="ECO:0000256" key="3">
    <source>
        <dbReference type="ARBA" id="ARBA00023163"/>
    </source>
</evidence>
<proteinExistence type="inferred from homology"/>
<reference evidence="4" key="1">
    <citation type="submission" date="2022-01" db="EMBL/GenBank/DDBJ databases">
        <title>Genome Sequence Resource for Two Populations of Ditylenchus destructor, the Migratory Endoparasitic Phytonematode.</title>
        <authorList>
            <person name="Zhang H."/>
            <person name="Lin R."/>
            <person name="Xie B."/>
        </authorList>
    </citation>
    <scope>NUCLEOTIDE SEQUENCE</scope>
    <source>
        <strain evidence="4">BazhouSP</strain>
    </source>
</reference>
<dbReference type="Proteomes" id="UP001201812">
    <property type="component" value="Unassembled WGS sequence"/>
</dbReference>